<feature type="non-terminal residue" evidence="4">
    <location>
        <position position="1"/>
    </location>
</feature>
<protein>
    <recommendedName>
        <fullName evidence="3">PSP proline-rich domain-containing protein</fullName>
    </recommendedName>
</protein>
<name>G0QYX8_ICHMU</name>
<dbReference type="STRING" id="857967.G0QYX8"/>
<dbReference type="InterPro" id="IPR006568">
    <property type="entry name" value="PSP_pro-rich"/>
</dbReference>
<evidence type="ECO:0000313" key="5">
    <source>
        <dbReference type="Proteomes" id="UP000008983"/>
    </source>
</evidence>
<dbReference type="PANTHER" id="PTHR12785">
    <property type="entry name" value="SPLICING FACTOR 3B"/>
    <property type="match status" value="1"/>
</dbReference>
<evidence type="ECO:0000256" key="2">
    <source>
        <dbReference type="SAM" id="MobiDB-lite"/>
    </source>
</evidence>
<evidence type="ECO:0000313" key="4">
    <source>
        <dbReference type="EMBL" id="EGR29549.1"/>
    </source>
</evidence>
<dbReference type="SMART" id="SM00581">
    <property type="entry name" value="PSP"/>
    <property type="match status" value="1"/>
</dbReference>
<keyword evidence="5" id="KW-1185">Reference proteome</keyword>
<sequence>KKKIKKEKRKCNNTNNIQTLPNQSIQTHFEQESYEYDYQKQVEYVMESDETVLTGMYYEQFKDVFKNFNQNSLKQYEIQTDEKTQEQLQKQQDEFEEKKLKRQQEKLLKEQNKEKLSRKQKKQQRWLQVAQLKAIVKRPDLVEAWDITAPDPRTLVFLKSLKNTVPVPRHWSQKRKFLQNKRGILKQPFQLPENIERTGIAKLRDPFSERDGTQMVKQKLRERMNPKMGKIDIDYEVLHDAFFKNQNKSKLTIHGDIYYEGKEDEFTHKKYKPGKLSDALRAALEIADYSHPPWLINMQRYGPPPSYPNLKIIGLTYHDQGGVSFFNKLQMDDQSKQMQQPGVYGTFKTDDDQMDDNIAIYKGYWGQVIDDEDEEQAGGINNQNIQEPDEQDLDEEDNGDEDVDFEEQIQQYEKMQNSTDNTGINSVISGLETPEVDLRNNNAPLYTVLENVPNKNAVGGILGTSHTYIMPEKKTN</sequence>
<dbReference type="eggNOG" id="KOG2330">
    <property type="taxonomic scope" value="Eukaryota"/>
</dbReference>
<feature type="coiled-coil region" evidence="1">
    <location>
        <begin position="78"/>
        <end position="105"/>
    </location>
</feature>
<dbReference type="OrthoDB" id="10260794at2759"/>
<dbReference type="EMBL" id="GL984132">
    <property type="protein sequence ID" value="EGR29549.1"/>
    <property type="molecule type" value="Genomic_DNA"/>
</dbReference>
<keyword evidence="1" id="KW-0175">Coiled coil</keyword>
<organism evidence="4 5">
    <name type="scientific">Ichthyophthirius multifiliis</name>
    <name type="common">White spot disease agent</name>
    <name type="synonym">Ich</name>
    <dbReference type="NCBI Taxonomy" id="5932"/>
    <lineage>
        <taxon>Eukaryota</taxon>
        <taxon>Sar</taxon>
        <taxon>Alveolata</taxon>
        <taxon>Ciliophora</taxon>
        <taxon>Intramacronucleata</taxon>
        <taxon>Oligohymenophorea</taxon>
        <taxon>Hymenostomatida</taxon>
        <taxon>Ophryoglenina</taxon>
        <taxon>Ichthyophthirius</taxon>
    </lineage>
</organism>
<dbReference type="Pfam" id="PF04046">
    <property type="entry name" value="PSP"/>
    <property type="match status" value="1"/>
</dbReference>
<evidence type="ECO:0000256" key="1">
    <source>
        <dbReference type="SAM" id="Coils"/>
    </source>
</evidence>
<dbReference type="GO" id="GO:0005634">
    <property type="term" value="C:nucleus"/>
    <property type="evidence" value="ECO:0007669"/>
    <property type="project" value="InterPro"/>
</dbReference>
<dbReference type="Pfam" id="PF04037">
    <property type="entry name" value="DUF382"/>
    <property type="match status" value="1"/>
</dbReference>
<dbReference type="InterPro" id="IPR052584">
    <property type="entry name" value="U2_snRNP_Complex_Component"/>
</dbReference>
<evidence type="ECO:0000259" key="3">
    <source>
        <dbReference type="SMART" id="SM00581"/>
    </source>
</evidence>
<dbReference type="Proteomes" id="UP000008983">
    <property type="component" value="Unassembled WGS sequence"/>
</dbReference>
<dbReference type="PANTHER" id="PTHR12785:SF6">
    <property type="entry name" value="SPLICING FACTOR 3B SUBUNIT 2"/>
    <property type="match status" value="1"/>
</dbReference>
<dbReference type="RefSeq" id="XP_004030785.1">
    <property type="nucleotide sequence ID" value="XM_004030737.1"/>
</dbReference>
<reference evidence="4 5" key="1">
    <citation type="submission" date="2011-07" db="EMBL/GenBank/DDBJ databases">
        <authorList>
            <person name="Coyne R."/>
            <person name="Brami D."/>
            <person name="Johnson J."/>
            <person name="Hostetler J."/>
            <person name="Hannick L."/>
            <person name="Clark T."/>
            <person name="Cassidy-Hanley D."/>
            <person name="Inman J."/>
        </authorList>
    </citation>
    <scope>NUCLEOTIDE SEQUENCE [LARGE SCALE GENOMIC DNA]</scope>
    <source>
        <strain evidence="4 5">G5</strain>
    </source>
</reference>
<dbReference type="InParanoid" id="G0QYX8"/>
<feature type="compositionally biased region" description="Acidic residues" evidence="2">
    <location>
        <begin position="387"/>
        <end position="399"/>
    </location>
</feature>
<feature type="region of interest" description="Disordered" evidence="2">
    <location>
        <begin position="379"/>
        <end position="399"/>
    </location>
</feature>
<proteinExistence type="predicted"/>
<dbReference type="InterPro" id="IPR007180">
    <property type="entry name" value="DUF382"/>
</dbReference>
<gene>
    <name evidence="4" type="ORF">IMG5_153200</name>
</gene>
<dbReference type="GeneID" id="14905681"/>
<feature type="domain" description="PSP proline-rich" evidence="3">
    <location>
        <begin position="268"/>
        <end position="317"/>
    </location>
</feature>
<dbReference type="AlphaFoldDB" id="G0QYX8"/>
<accession>G0QYX8</accession>
<dbReference type="OMA" id="HRMDIDY"/>